<dbReference type="GO" id="GO:0015807">
    <property type="term" value="P:L-amino acid transport"/>
    <property type="evidence" value="ECO:0007669"/>
    <property type="project" value="TreeGrafter"/>
</dbReference>
<dbReference type="PATRIC" id="fig|1278076.4.peg.4342"/>
<proteinExistence type="inferred from homology"/>
<evidence type="ECO:0000259" key="6">
    <source>
        <dbReference type="PROSITE" id="PS50893"/>
    </source>
</evidence>
<dbReference type="GO" id="GO:0015658">
    <property type="term" value="F:branched-chain amino acid transmembrane transporter activity"/>
    <property type="evidence" value="ECO:0007669"/>
    <property type="project" value="TreeGrafter"/>
</dbReference>
<dbReference type="PROSITE" id="PS00211">
    <property type="entry name" value="ABC_TRANSPORTER_1"/>
    <property type="match status" value="1"/>
</dbReference>
<gene>
    <name evidence="7" type="ORF">G352_21146</name>
</gene>
<sequence length="230" mass="23969">MTIDLVVENLSVHYGGVRAVSNLSVTVPAGTCTALLGANGAGKTSALRGIGGLTKASGQVTLAGERLDHLPASGRAGAGLGHVLEGRHVFPGLTVAENIEVARRRARHELKADPLELLPELRPHLDRPAGGLSGGQQQMLAIARAVAGGPQAVMLDEPTNGLSPKLVNRTIDIIADLRDAGFAVLLVEQRLEVAQALEAEVLVLRHGATEHRGVGTDADLPDLLHSMYLS</sequence>
<dbReference type="SUPFAM" id="SSF52540">
    <property type="entry name" value="P-loop containing nucleoside triphosphate hydrolases"/>
    <property type="match status" value="1"/>
</dbReference>
<evidence type="ECO:0000256" key="3">
    <source>
        <dbReference type="ARBA" id="ARBA00022741"/>
    </source>
</evidence>
<keyword evidence="3" id="KW-0547">Nucleotide-binding</keyword>
<keyword evidence="2" id="KW-0813">Transport</keyword>
<keyword evidence="4 7" id="KW-0067">ATP-binding</keyword>
<evidence type="ECO:0000256" key="1">
    <source>
        <dbReference type="ARBA" id="ARBA00005417"/>
    </source>
</evidence>
<keyword evidence="8" id="KW-1185">Reference proteome</keyword>
<dbReference type="InterPro" id="IPR052156">
    <property type="entry name" value="BCAA_Transport_ATP-bd_LivF"/>
</dbReference>
<dbReference type="PANTHER" id="PTHR43820">
    <property type="entry name" value="HIGH-AFFINITY BRANCHED-CHAIN AMINO ACID TRANSPORT ATP-BINDING PROTEIN LIVF"/>
    <property type="match status" value="1"/>
</dbReference>
<dbReference type="AlphaFoldDB" id="M2Z923"/>
<feature type="domain" description="ABC transporter" evidence="6">
    <location>
        <begin position="5"/>
        <end position="229"/>
    </location>
</feature>
<reference evidence="7 8" key="1">
    <citation type="journal article" date="2013" name="Genome Announc.">
        <title>Draft Genome Sequence of Rhodococcus ruber Strain BKS 20-38.</title>
        <authorList>
            <person name="Bala M."/>
            <person name="Kumar S."/>
            <person name="Raghava G.P."/>
            <person name="Mayilraj S."/>
        </authorList>
    </citation>
    <scope>NUCLEOTIDE SEQUENCE [LARGE SCALE GENOMIC DNA]</scope>
    <source>
        <strain evidence="7 8">BKS 20-38</strain>
    </source>
</reference>
<dbReference type="SMART" id="SM00382">
    <property type="entry name" value="AAA"/>
    <property type="match status" value="1"/>
</dbReference>
<protein>
    <submittedName>
        <fullName evidence="7">Branched-chain amino acid ABC transporter ATP-binding protein</fullName>
    </submittedName>
</protein>
<evidence type="ECO:0000313" key="7">
    <source>
        <dbReference type="EMBL" id="EME57383.1"/>
    </source>
</evidence>
<dbReference type="GO" id="GO:0016887">
    <property type="term" value="F:ATP hydrolysis activity"/>
    <property type="evidence" value="ECO:0007669"/>
    <property type="project" value="InterPro"/>
</dbReference>
<evidence type="ECO:0000256" key="5">
    <source>
        <dbReference type="ARBA" id="ARBA00022970"/>
    </source>
</evidence>
<dbReference type="GO" id="GO:0005524">
    <property type="term" value="F:ATP binding"/>
    <property type="evidence" value="ECO:0007669"/>
    <property type="project" value="UniProtKB-KW"/>
</dbReference>
<name>M2Z923_9NOCA</name>
<keyword evidence="5" id="KW-0029">Amino-acid transport</keyword>
<dbReference type="RefSeq" id="WP_003938292.1">
    <property type="nucleotide sequence ID" value="NZ_AOEX01000075.1"/>
</dbReference>
<dbReference type="PROSITE" id="PS50893">
    <property type="entry name" value="ABC_TRANSPORTER_2"/>
    <property type="match status" value="1"/>
</dbReference>
<dbReference type="EMBL" id="AOEX01000075">
    <property type="protein sequence ID" value="EME57383.1"/>
    <property type="molecule type" value="Genomic_DNA"/>
</dbReference>
<comment type="caution">
    <text evidence="7">The sequence shown here is derived from an EMBL/GenBank/DDBJ whole genome shotgun (WGS) entry which is preliminary data.</text>
</comment>
<dbReference type="InterPro" id="IPR017871">
    <property type="entry name" value="ABC_transporter-like_CS"/>
</dbReference>
<evidence type="ECO:0000313" key="8">
    <source>
        <dbReference type="Proteomes" id="UP000011731"/>
    </source>
</evidence>
<dbReference type="Proteomes" id="UP000011731">
    <property type="component" value="Unassembled WGS sequence"/>
</dbReference>
<organism evidence="7 8">
    <name type="scientific">Rhodococcus ruber BKS 20-38</name>
    <dbReference type="NCBI Taxonomy" id="1278076"/>
    <lineage>
        <taxon>Bacteria</taxon>
        <taxon>Bacillati</taxon>
        <taxon>Actinomycetota</taxon>
        <taxon>Actinomycetes</taxon>
        <taxon>Mycobacteriales</taxon>
        <taxon>Nocardiaceae</taxon>
        <taxon>Rhodococcus</taxon>
    </lineage>
</organism>
<comment type="similarity">
    <text evidence="1">Belongs to the ABC transporter superfamily.</text>
</comment>
<dbReference type="InterPro" id="IPR003439">
    <property type="entry name" value="ABC_transporter-like_ATP-bd"/>
</dbReference>
<dbReference type="PANTHER" id="PTHR43820:SF4">
    <property type="entry name" value="HIGH-AFFINITY BRANCHED-CHAIN AMINO ACID TRANSPORT ATP-BINDING PROTEIN LIVF"/>
    <property type="match status" value="1"/>
</dbReference>
<dbReference type="InterPro" id="IPR003593">
    <property type="entry name" value="AAA+_ATPase"/>
</dbReference>
<dbReference type="InterPro" id="IPR027417">
    <property type="entry name" value="P-loop_NTPase"/>
</dbReference>
<dbReference type="Gene3D" id="3.40.50.300">
    <property type="entry name" value="P-loop containing nucleotide triphosphate hydrolases"/>
    <property type="match status" value="1"/>
</dbReference>
<dbReference type="Pfam" id="PF00005">
    <property type="entry name" value="ABC_tran"/>
    <property type="match status" value="1"/>
</dbReference>
<evidence type="ECO:0000256" key="4">
    <source>
        <dbReference type="ARBA" id="ARBA00022840"/>
    </source>
</evidence>
<evidence type="ECO:0000256" key="2">
    <source>
        <dbReference type="ARBA" id="ARBA00022448"/>
    </source>
</evidence>
<accession>M2Z923</accession>